<evidence type="ECO:0000313" key="9">
    <source>
        <dbReference type="Proteomes" id="UP000249495"/>
    </source>
</evidence>
<reference evidence="8 9" key="1">
    <citation type="submission" date="2018-06" db="EMBL/GenBank/DDBJ databases">
        <authorList>
            <consortium name="Pathogen Informatics"/>
            <person name="Doyle S."/>
        </authorList>
    </citation>
    <scope>NUCLEOTIDE SEQUENCE [LARGE SCALE GENOMIC DNA]</scope>
    <source>
        <strain evidence="8 9">NCTC12278</strain>
    </source>
</reference>
<dbReference type="InterPro" id="IPR037185">
    <property type="entry name" value="EmrE-like"/>
</dbReference>
<feature type="transmembrane region" description="Helical" evidence="6">
    <location>
        <begin position="71"/>
        <end position="91"/>
    </location>
</feature>
<evidence type="ECO:0000256" key="1">
    <source>
        <dbReference type="ARBA" id="ARBA00004127"/>
    </source>
</evidence>
<feature type="transmembrane region" description="Helical" evidence="6">
    <location>
        <begin position="130"/>
        <end position="147"/>
    </location>
</feature>
<sequence>MVKNLKGTFLVVLAAIAWGISGVSGQSLMAKGIDVHLLTALRLIIAGLVLVGLAAVQNFSKLLAVIHDKSSCLGIMLFSLLGLTLNQYSYLQAISRTNAGTATVLQYMAPVLILAFLCFKNRLLPNLSELTAILLAILGTFIMATHGQVGSLAITPLGLFWGLFSAVTYSAYILLPVRLIKQWGSLLVIGLGMLMGGLVFGVIMAVWRFDPQFSRETVWPYLGLIVVGSILSYTLFLKGSVIVGAVKASLLASIEPIAAVVFSVLLVKEHFYLVDMIGMLLIFLAVLLISLKDLRRLRKQTKRADH</sequence>
<dbReference type="STRING" id="1123303.GCA_000372425_01404"/>
<protein>
    <submittedName>
        <fullName evidence="8">Drug/metabolite transporter permease</fullName>
    </submittedName>
</protein>
<dbReference type="EMBL" id="LS483343">
    <property type="protein sequence ID" value="SQF41003.1"/>
    <property type="molecule type" value="Genomic_DNA"/>
</dbReference>
<accession>A0A2X3WAS3</accession>
<dbReference type="OrthoDB" id="9810818at2"/>
<name>A0A2X3WAS3_9STRE</name>
<dbReference type="InterPro" id="IPR050638">
    <property type="entry name" value="AA-Vitamin_Transporters"/>
</dbReference>
<dbReference type="PANTHER" id="PTHR32322:SF2">
    <property type="entry name" value="EAMA DOMAIN-CONTAINING PROTEIN"/>
    <property type="match status" value="1"/>
</dbReference>
<keyword evidence="9" id="KW-1185">Reference proteome</keyword>
<evidence type="ECO:0000259" key="7">
    <source>
        <dbReference type="Pfam" id="PF00892"/>
    </source>
</evidence>
<dbReference type="InterPro" id="IPR000620">
    <property type="entry name" value="EamA_dom"/>
</dbReference>
<evidence type="ECO:0000256" key="6">
    <source>
        <dbReference type="SAM" id="Phobius"/>
    </source>
</evidence>
<feature type="transmembrane region" description="Helical" evidence="6">
    <location>
        <begin position="272"/>
        <end position="291"/>
    </location>
</feature>
<keyword evidence="3 6" id="KW-0812">Transmembrane</keyword>
<comment type="similarity">
    <text evidence="2">Belongs to the EamA transporter family.</text>
</comment>
<proteinExistence type="inferred from homology"/>
<feature type="domain" description="EamA" evidence="7">
    <location>
        <begin position="157"/>
        <end position="290"/>
    </location>
</feature>
<feature type="transmembrane region" description="Helical" evidence="6">
    <location>
        <begin position="219"/>
        <end position="236"/>
    </location>
</feature>
<keyword evidence="5 6" id="KW-0472">Membrane</keyword>
<feature type="transmembrane region" description="Helical" evidence="6">
    <location>
        <begin position="97"/>
        <end position="118"/>
    </location>
</feature>
<evidence type="ECO:0000256" key="5">
    <source>
        <dbReference type="ARBA" id="ARBA00023136"/>
    </source>
</evidence>
<organism evidence="8 9">
    <name type="scientific">Streptococcus ferus</name>
    <dbReference type="NCBI Taxonomy" id="1345"/>
    <lineage>
        <taxon>Bacteria</taxon>
        <taxon>Bacillati</taxon>
        <taxon>Bacillota</taxon>
        <taxon>Bacilli</taxon>
        <taxon>Lactobacillales</taxon>
        <taxon>Streptococcaceae</taxon>
        <taxon>Streptococcus</taxon>
    </lineage>
</organism>
<evidence type="ECO:0000313" key="8">
    <source>
        <dbReference type="EMBL" id="SQF41003.1"/>
    </source>
</evidence>
<dbReference type="PANTHER" id="PTHR32322">
    <property type="entry name" value="INNER MEMBRANE TRANSPORTER"/>
    <property type="match status" value="1"/>
</dbReference>
<dbReference type="GO" id="GO:0016020">
    <property type="term" value="C:membrane"/>
    <property type="evidence" value="ECO:0007669"/>
    <property type="project" value="UniProtKB-SubCell"/>
</dbReference>
<keyword evidence="4 6" id="KW-1133">Transmembrane helix</keyword>
<dbReference type="SUPFAM" id="SSF103481">
    <property type="entry name" value="Multidrug resistance efflux transporter EmrE"/>
    <property type="match status" value="2"/>
</dbReference>
<dbReference type="Pfam" id="PF00892">
    <property type="entry name" value="EamA"/>
    <property type="match status" value="2"/>
</dbReference>
<gene>
    <name evidence="8" type="primary">yicL</name>
    <name evidence="8" type="ORF">NCTC12278_01598</name>
</gene>
<comment type="subcellular location">
    <subcellularLocation>
        <location evidence="1">Endomembrane system</location>
        <topology evidence="1">Multi-pass membrane protein</topology>
    </subcellularLocation>
</comment>
<evidence type="ECO:0000256" key="4">
    <source>
        <dbReference type="ARBA" id="ARBA00022989"/>
    </source>
</evidence>
<feature type="transmembrane region" description="Helical" evidence="6">
    <location>
        <begin position="35"/>
        <end position="59"/>
    </location>
</feature>
<feature type="domain" description="EamA" evidence="7">
    <location>
        <begin position="6"/>
        <end position="144"/>
    </location>
</feature>
<feature type="transmembrane region" description="Helical" evidence="6">
    <location>
        <begin position="186"/>
        <end position="207"/>
    </location>
</feature>
<dbReference type="AlphaFoldDB" id="A0A2X3WAS3"/>
<dbReference type="Proteomes" id="UP000249495">
    <property type="component" value="Chromosome 1"/>
</dbReference>
<dbReference type="KEGG" id="sfer:NCTC12278_01598"/>
<feature type="transmembrane region" description="Helical" evidence="6">
    <location>
        <begin position="248"/>
        <end position="266"/>
    </location>
</feature>
<feature type="transmembrane region" description="Helical" evidence="6">
    <location>
        <begin position="153"/>
        <end position="174"/>
    </location>
</feature>
<evidence type="ECO:0000256" key="3">
    <source>
        <dbReference type="ARBA" id="ARBA00022692"/>
    </source>
</evidence>
<evidence type="ECO:0000256" key="2">
    <source>
        <dbReference type="ARBA" id="ARBA00007362"/>
    </source>
</evidence>
<dbReference type="RefSeq" id="WP_018030726.1">
    <property type="nucleotide sequence ID" value="NZ_LS483343.1"/>
</dbReference>